<name>A0A1S1LGD2_MYCCH</name>
<protein>
    <submittedName>
        <fullName evidence="2">Uncharacterized protein</fullName>
    </submittedName>
</protein>
<reference evidence="2 3" key="1">
    <citation type="submission" date="2016-10" db="EMBL/GenBank/DDBJ databases">
        <title>Evaluation of Human, Veterinary and Environmental Mycobacterium chelonae Isolates by Core Genome Phylogenomic Analysis, Targeted Gene Comparison, and Anti-microbial Susceptibility Patterns: A Tale of Mistaken Identities.</title>
        <authorList>
            <person name="Fogelson S.B."/>
            <person name="Camus A.C."/>
            <person name="Lorenz W."/>
            <person name="Vasireddy R."/>
            <person name="Vasireddy S."/>
            <person name="Smith T."/>
            <person name="Brown-Elliott B.A."/>
            <person name="Wallace R.J.Jr."/>
            <person name="Hasan N.A."/>
            <person name="Reischl U."/>
            <person name="Sanchez S."/>
        </authorList>
    </citation>
    <scope>NUCLEOTIDE SEQUENCE [LARGE SCALE GENOMIC DNA]</scope>
    <source>
        <strain evidence="2 3">15515</strain>
    </source>
</reference>
<evidence type="ECO:0000256" key="1">
    <source>
        <dbReference type="SAM" id="MobiDB-lite"/>
    </source>
</evidence>
<sequence length="61" mass="6867">MGPPAETEAEERGYPTVAQSREEDVRTATEAWDLGKRLGFPLIQPGLQYHDPDRWIGEANN</sequence>
<proteinExistence type="predicted"/>
<dbReference type="Proteomes" id="UP000180043">
    <property type="component" value="Unassembled WGS sequence"/>
</dbReference>
<dbReference type="EMBL" id="MLIQ01000042">
    <property type="protein sequence ID" value="OHU47341.1"/>
    <property type="molecule type" value="Genomic_DNA"/>
</dbReference>
<evidence type="ECO:0000313" key="3">
    <source>
        <dbReference type="Proteomes" id="UP000180043"/>
    </source>
</evidence>
<comment type="caution">
    <text evidence="2">The sequence shown here is derived from an EMBL/GenBank/DDBJ whole genome shotgun (WGS) entry which is preliminary data.</text>
</comment>
<organism evidence="2 3">
    <name type="scientific">Mycobacteroides chelonae</name>
    <name type="common">Mycobacterium chelonae</name>
    <dbReference type="NCBI Taxonomy" id="1774"/>
    <lineage>
        <taxon>Bacteria</taxon>
        <taxon>Bacillati</taxon>
        <taxon>Actinomycetota</taxon>
        <taxon>Actinomycetes</taxon>
        <taxon>Mycobacteriales</taxon>
        <taxon>Mycobacteriaceae</taxon>
        <taxon>Mycobacteroides</taxon>
    </lineage>
</organism>
<dbReference type="AlphaFoldDB" id="A0A1S1LGD2"/>
<gene>
    <name evidence="2" type="ORF">BKG82_27200</name>
</gene>
<feature type="region of interest" description="Disordered" evidence="1">
    <location>
        <begin position="1"/>
        <end position="26"/>
    </location>
</feature>
<accession>A0A1S1LGD2</accession>
<evidence type="ECO:0000313" key="2">
    <source>
        <dbReference type="EMBL" id="OHU47341.1"/>
    </source>
</evidence>